<dbReference type="STRING" id="94237.ENSMMOP00000024512"/>
<dbReference type="Proteomes" id="UP000261620">
    <property type="component" value="Unplaced"/>
</dbReference>
<reference evidence="2" key="2">
    <citation type="submission" date="2025-09" db="UniProtKB">
        <authorList>
            <consortium name="Ensembl"/>
        </authorList>
    </citation>
    <scope>IDENTIFICATION</scope>
</reference>
<feature type="compositionally biased region" description="Basic and acidic residues" evidence="1">
    <location>
        <begin position="171"/>
        <end position="190"/>
    </location>
</feature>
<reference evidence="2" key="1">
    <citation type="submission" date="2025-08" db="UniProtKB">
        <authorList>
            <consortium name="Ensembl"/>
        </authorList>
    </citation>
    <scope>IDENTIFICATION</scope>
</reference>
<feature type="compositionally biased region" description="Basic and acidic residues" evidence="1">
    <location>
        <begin position="16"/>
        <end position="26"/>
    </location>
</feature>
<protein>
    <submittedName>
        <fullName evidence="2">Uncharacterized protein</fullName>
    </submittedName>
</protein>
<keyword evidence="3" id="KW-1185">Reference proteome</keyword>
<sequence>PLLKMVGPPRLKHRPYRDGHSSDPHEGNYNPNSKNRRDVQSYPVKAPFNPRESRGRGRQPFVRRAPLMGEQREPRFNHWRSPNQDSFQSYPSKMEPYHNQRRPPQSRLHRSPHEQHQSSSRPPFHGHPSGHRSPSPRHFRSYPADRRPSSTQPSQSSFRGHKRQPGFVNQERSRDFRGNYNPRERPHELSGHGMKRWNEAGAFSHPHNGEHRPSGSHRNPREMHGRGLMSERWSSEQDSRHQRGPGERQGSRSHSRERAQDGPHLPPFRSPSWKGGPSLPSYHRSSQERQMAGPRKRRISNISMPSSHPAQEHCNPKHPRRERPQLLNSPRPFGGKPLLLREKSYLVKGKQIRAESLMKLRLPPYVKPRFCQGSPASQGNVSSVLAIRKKRFESNAVPLKILEPRAKPQQSPSKEDSCTSKSSRDSDTDKEQVESRRSLSAHRSSPIEKRDLVILSHWDSSSKDGSPPKSRSPKSKTGESDVFVISCILISFGMPEYIVSVSPVLNITLVPRPFPNQRPVFRKSLSIMSKYRNMRVQCQRRPYNRGPHQQHW</sequence>
<feature type="region of interest" description="Disordered" evidence="1">
    <location>
        <begin position="1"/>
        <end position="337"/>
    </location>
</feature>
<feature type="compositionally biased region" description="Polar residues" evidence="1">
    <location>
        <begin position="300"/>
        <end position="309"/>
    </location>
</feature>
<feature type="compositionally biased region" description="Basic and acidic residues" evidence="1">
    <location>
        <begin position="207"/>
        <end position="225"/>
    </location>
</feature>
<name>A0A3Q4BSV9_MOLML</name>
<dbReference type="OMA" id="RPYEHSG"/>
<feature type="region of interest" description="Disordered" evidence="1">
    <location>
        <begin position="398"/>
        <end position="445"/>
    </location>
</feature>
<organism evidence="2 3">
    <name type="scientific">Mola mola</name>
    <name type="common">Ocean sunfish</name>
    <name type="synonym">Tetraodon mola</name>
    <dbReference type="NCBI Taxonomy" id="94237"/>
    <lineage>
        <taxon>Eukaryota</taxon>
        <taxon>Metazoa</taxon>
        <taxon>Chordata</taxon>
        <taxon>Craniata</taxon>
        <taxon>Vertebrata</taxon>
        <taxon>Euteleostomi</taxon>
        <taxon>Actinopterygii</taxon>
        <taxon>Neopterygii</taxon>
        <taxon>Teleostei</taxon>
        <taxon>Neoteleostei</taxon>
        <taxon>Acanthomorphata</taxon>
        <taxon>Eupercaria</taxon>
        <taxon>Tetraodontiformes</taxon>
        <taxon>Molidae</taxon>
        <taxon>Mola</taxon>
    </lineage>
</organism>
<feature type="region of interest" description="Disordered" evidence="1">
    <location>
        <begin position="458"/>
        <end position="477"/>
    </location>
</feature>
<feature type="compositionally biased region" description="Basic and acidic residues" evidence="1">
    <location>
        <begin position="413"/>
        <end position="437"/>
    </location>
</feature>
<feature type="compositionally biased region" description="Polar residues" evidence="1">
    <location>
        <begin position="80"/>
        <end position="91"/>
    </location>
</feature>
<evidence type="ECO:0000313" key="2">
    <source>
        <dbReference type="Ensembl" id="ENSMMOP00000024512.1"/>
    </source>
</evidence>
<accession>A0A3Q4BSV9</accession>
<feature type="compositionally biased region" description="Basic and acidic residues" evidence="1">
    <location>
        <begin position="233"/>
        <end position="261"/>
    </location>
</feature>
<proteinExistence type="predicted"/>
<feature type="compositionally biased region" description="Basic residues" evidence="1">
    <location>
        <begin position="128"/>
        <end position="140"/>
    </location>
</feature>
<dbReference type="Ensembl" id="ENSMMOT00000024923.1">
    <property type="protein sequence ID" value="ENSMMOP00000024512.1"/>
    <property type="gene ID" value="ENSMMOG00000018644.1"/>
</dbReference>
<evidence type="ECO:0000313" key="3">
    <source>
        <dbReference type="Proteomes" id="UP000261620"/>
    </source>
</evidence>
<dbReference type="AlphaFoldDB" id="A0A3Q4BSV9"/>
<evidence type="ECO:0000256" key="1">
    <source>
        <dbReference type="SAM" id="MobiDB-lite"/>
    </source>
</evidence>